<keyword evidence="14" id="KW-1185">Reference proteome</keyword>
<protein>
    <recommendedName>
        <fullName evidence="6">Probable imidazolonepropionase</fullName>
        <ecNumber evidence="5">3.5.2.7</ecNumber>
    </recommendedName>
</protein>
<dbReference type="CDD" id="cd01296">
    <property type="entry name" value="Imidazolone-5PH"/>
    <property type="match status" value="1"/>
</dbReference>
<dbReference type="InterPro" id="IPR006680">
    <property type="entry name" value="Amidohydro-rel"/>
</dbReference>
<keyword evidence="9" id="KW-0369">Histidine metabolism</keyword>
<dbReference type="UniPathway" id="UPA00379">
    <property type="reaction ID" value="UER00551"/>
</dbReference>
<dbReference type="OrthoDB" id="194468at2759"/>
<dbReference type="InterPro" id="IPR032466">
    <property type="entry name" value="Metal_Hydrolase"/>
</dbReference>
<evidence type="ECO:0000259" key="12">
    <source>
        <dbReference type="Pfam" id="PF01979"/>
    </source>
</evidence>
<evidence type="ECO:0000256" key="5">
    <source>
        <dbReference type="ARBA" id="ARBA00012864"/>
    </source>
</evidence>
<dbReference type="GO" id="GO:0019557">
    <property type="term" value="P:L-histidine catabolic process to glutamate and formate"/>
    <property type="evidence" value="ECO:0007669"/>
    <property type="project" value="UniProtKB-UniPathway"/>
</dbReference>
<dbReference type="AlphaFoldDB" id="A0A016U203"/>
<dbReference type="Proteomes" id="UP000024635">
    <property type="component" value="Unassembled WGS sequence"/>
</dbReference>
<keyword evidence="11" id="KW-0408">Iron</keyword>
<reference evidence="14" key="1">
    <citation type="journal article" date="2015" name="Nat. Genet.">
        <title>The genome and transcriptome of the zoonotic hookworm Ancylostoma ceylanicum identify infection-specific gene families.</title>
        <authorList>
            <person name="Schwarz E.M."/>
            <person name="Hu Y."/>
            <person name="Antoshechkin I."/>
            <person name="Miller M.M."/>
            <person name="Sternberg P.W."/>
            <person name="Aroian R.V."/>
        </authorList>
    </citation>
    <scope>NUCLEOTIDE SEQUENCE</scope>
    <source>
        <strain evidence="14">HY135</strain>
    </source>
</reference>
<proteinExistence type="inferred from homology"/>
<accession>A0A016U203</accession>
<evidence type="ECO:0000256" key="2">
    <source>
        <dbReference type="ARBA" id="ARBA00001965"/>
    </source>
</evidence>
<evidence type="ECO:0000256" key="3">
    <source>
        <dbReference type="ARBA" id="ARBA00004758"/>
    </source>
</evidence>
<dbReference type="SUPFAM" id="SSF51556">
    <property type="entry name" value="Metallo-dependent hydrolases"/>
    <property type="match status" value="1"/>
</dbReference>
<keyword evidence="8" id="KW-0378">Hydrolase</keyword>
<dbReference type="InterPro" id="IPR005920">
    <property type="entry name" value="HutI"/>
</dbReference>
<name>A0A016U203_9BILA</name>
<dbReference type="SUPFAM" id="SSF51338">
    <property type="entry name" value="Composite domain of metallo-dependent hydrolases"/>
    <property type="match status" value="1"/>
</dbReference>
<dbReference type="NCBIfam" id="TIGR01224">
    <property type="entry name" value="hutI"/>
    <property type="match status" value="1"/>
</dbReference>
<dbReference type="Pfam" id="PF01979">
    <property type="entry name" value="Amidohydro_1"/>
    <property type="match status" value="1"/>
</dbReference>
<dbReference type="MEROPS" id="M38.980"/>
<organism evidence="13 14">
    <name type="scientific">Ancylostoma ceylanicum</name>
    <dbReference type="NCBI Taxonomy" id="53326"/>
    <lineage>
        <taxon>Eukaryota</taxon>
        <taxon>Metazoa</taxon>
        <taxon>Ecdysozoa</taxon>
        <taxon>Nematoda</taxon>
        <taxon>Chromadorea</taxon>
        <taxon>Rhabditida</taxon>
        <taxon>Rhabditina</taxon>
        <taxon>Rhabditomorpha</taxon>
        <taxon>Strongyloidea</taxon>
        <taxon>Ancylostomatidae</taxon>
        <taxon>Ancylostomatinae</taxon>
        <taxon>Ancylostoma</taxon>
    </lineage>
</organism>
<comment type="pathway">
    <text evidence="3">Amino-acid degradation; L-histidine degradation into L-glutamate; N-formimidoyl-L-glutamate from L-histidine: step 3/3.</text>
</comment>
<sequence length="432" mass="46496">MTIVLLTVIRRRRMYRLLIRELKEIVQITDRPDVEFLKGTDMAKIKVLNDAGNGLAVLVAADGTIAAVGKEKEVRAVLGDHTVEKTLATNGGILLPGFVDGHSHPVFAGDRVHEFAMKLAGATYMEVQAAGGGIHFTTSKTREASEEYLLEEFKKIALTMLRNGTTTLEAKSGYGLDTESELKMLRVLSRVPEETSLEISATFCGAHAVPKGSTEEEHVKLICDEMLPAIEKARAAGQLKNLENIDAFCEKNVISVEHTKKILEAGKKLGLAANFHAEELSCIGGAEMGASVGARAMSHLEEISDDGIKAMAASGTTAVLLPSTAFILRLTPPPARKMIERGVIVALGSDFNPNAYCLAMPMIMHLACVYMRLSMEEAITAATLNSAHSLGRGRTHGAITAGRKGDFVVLDSSVSSWKHIIYRFATAAPIPS</sequence>
<evidence type="ECO:0000256" key="9">
    <source>
        <dbReference type="ARBA" id="ARBA00022808"/>
    </source>
</evidence>
<dbReference type="GO" id="GO:0046872">
    <property type="term" value="F:metal ion binding"/>
    <property type="evidence" value="ECO:0007669"/>
    <property type="project" value="UniProtKB-KW"/>
</dbReference>
<dbReference type="STRING" id="53326.A0A016U203"/>
<comment type="caution">
    <text evidence="13">The sequence shown here is derived from an EMBL/GenBank/DDBJ whole genome shotgun (WGS) entry which is preliminary data.</text>
</comment>
<evidence type="ECO:0000256" key="8">
    <source>
        <dbReference type="ARBA" id="ARBA00022801"/>
    </source>
</evidence>
<dbReference type="GO" id="GO:0019556">
    <property type="term" value="P:L-histidine catabolic process to glutamate and formamide"/>
    <property type="evidence" value="ECO:0007669"/>
    <property type="project" value="UniProtKB-UniPathway"/>
</dbReference>
<evidence type="ECO:0000256" key="4">
    <source>
        <dbReference type="ARBA" id="ARBA00008002"/>
    </source>
</evidence>
<dbReference type="EMBL" id="JARK01001398">
    <property type="protein sequence ID" value="EYC09140.1"/>
    <property type="molecule type" value="Genomic_DNA"/>
</dbReference>
<gene>
    <name evidence="13" type="primary">Acey_s0062.g3384</name>
    <name evidence="13" type="synonym">Acey-T12A2.1</name>
    <name evidence="13" type="ORF">Y032_0062g3384</name>
</gene>
<dbReference type="FunFam" id="3.20.20.140:FF:000007">
    <property type="entry name" value="Imidazolonepropionase"/>
    <property type="match status" value="1"/>
</dbReference>
<evidence type="ECO:0000256" key="6">
    <source>
        <dbReference type="ARBA" id="ARBA00013406"/>
    </source>
</evidence>
<evidence type="ECO:0000256" key="1">
    <source>
        <dbReference type="ARBA" id="ARBA00000853"/>
    </source>
</evidence>
<evidence type="ECO:0000313" key="14">
    <source>
        <dbReference type="Proteomes" id="UP000024635"/>
    </source>
</evidence>
<dbReference type="PANTHER" id="PTHR42752:SF1">
    <property type="entry name" value="IMIDAZOLONEPROPIONASE-RELATED"/>
    <property type="match status" value="1"/>
</dbReference>
<evidence type="ECO:0000256" key="7">
    <source>
        <dbReference type="ARBA" id="ARBA00022723"/>
    </source>
</evidence>
<comment type="cofactor">
    <cofactor evidence="2">
        <name>Fe(3+)</name>
        <dbReference type="ChEBI" id="CHEBI:29034"/>
    </cofactor>
</comment>
<dbReference type="PANTHER" id="PTHR42752">
    <property type="entry name" value="IMIDAZOLONEPROPIONASE"/>
    <property type="match status" value="1"/>
</dbReference>
<keyword evidence="7" id="KW-0479">Metal-binding</keyword>
<dbReference type="Gene3D" id="3.20.20.140">
    <property type="entry name" value="Metal-dependent hydrolases"/>
    <property type="match status" value="1"/>
</dbReference>
<comment type="catalytic activity">
    <reaction evidence="1">
        <text>4-imidazolone-5-propanoate + H2O = N-formimidoyl-L-glutamate</text>
        <dbReference type="Rhea" id="RHEA:23660"/>
        <dbReference type="ChEBI" id="CHEBI:15377"/>
        <dbReference type="ChEBI" id="CHEBI:58928"/>
        <dbReference type="ChEBI" id="CHEBI:77893"/>
        <dbReference type="EC" id="3.5.2.7"/>
    </reaction>
</comment>
<dbReference type="Gene3D" id="2.30.40.10">
    <property type="entry name" value="Urease, subunit C, domain 1"/>
    <property type="match status" value="1"/>
</dbReference>
<dbReference type="EC" id="3.5.2.7" evidence="5"/>
<evidence type="ECO:0000256" key="11">
    <source>
        <dbReference type="ARBA" id="ARBA00023004"/>
    </source>
</evidence>
<feature type="domain" description="Amidohydrolase-related" evidence="12">
    <location>
        <begin position="93"/>
        <end position="412"/>
    </location>
</feature>
<dbReference type="InterPro" id="IPR011059">
    <property type="entry name" value="Metal-dep_hydrolase_composite"/>
</dbReference>
<comment type="similarity">
    <text evidence="4">Belongs to the metallo-dependent hydrolases superfamily. HutI family.</text>
</comment>
<evidence type="ECO:0000313" key="13">
    <source>
        <dbReference type="EMBL" id="EYC09140.1"/>
    </source>
</evidence>
<dbReference type="GO" id="GO:0050480">
    <property type="term" value="F:imidazolonepropionase activity"/>
    <property type="evidence" value="ECO:0007669"/>
    <property type="project" value="UniProtKB-EC"/>
</dbReference>
<evidence type="ECO:0000256" key="10">
    <source>
        <dbReference type="ARBA" id="ARBA00022833"/>
    </source>
</evidence>
<keyword evidence="10" id="KW-0862">Zinc</keyword>
<dbReference type="GO" id="GO:0005737">
    <property type="term" value="C:cytoplasm"/>
    <property type="evidence" value="ECO:0007669"/>
    <property type="project" value="InterPro"/>
</dbReference>